<name>B0KGE7_PSEPG</name>
<keyword evidence="1" id="KW-0472">Membrane</keyword>
<keyword evidence="2" id="KW-0176">Collagen</keyword>
<dbReference type="Proteomes" id="UP000002157">
    <property type="component" value="Chromosome"/>
</dbReference>
<evidence type="ECO:0000313" key="2">
    <source>
        <dbReference type="EMBL" id="ABY98948.1"/>
    </source>
</evidence>
<dbReference type="AlphaFoldDB" id="B0KGE7"/>
<dbReference type="EMBL" id="CP000926">
    <property type="protein sequence ID" value="ABY98948.1"/>
    <property type="molecule type" value="Genomic_DNA"/>
</dbReference>
<accession>B0KGE7</accession>
<feature type="transmembrane region" description="Helical" evidence="1">
    <location>
        <begin position="28"/>
        <end position="49"/>
    </location>
</feature>
<keyword evidence="1" id="KW-1133">Transmembrane helix</keyword>
<dbReference type="KEGG" id="ppg:PputGB1_3056"/>
<evidence type="ECO:0000313" key="3">
    <source>
        <dbReference type="Proteomes" id="UP000002157"/>
    </source>
</evidence>
<proteinExistence type="predicted"/>
<reference evidence="2 3" key="1">
    <citation type="submission" date="2008-01" db="EMBL/GenBank/DDBJ databases">
        <title>Complete sequence of Pseudomonas putida GB-1.</title>
        <authorList>
            <consortium name="US DOE Joint Genome Institute"/>
            <person name="Copeland A."/>
            <person name="Lucas S."/>
            <person name="Lapidus A."/>
            <person name="Barry K."/>
            <person name="Glavina del Rio T."/>
            <person name="Dalin E."/>
            <person name="Tice H."/>
            <person name="Pitluck S."/>
            <person name="Bruce D."/>
            <person name="Goodwin L."/>
            <person name="Chertkov O."/>
            <person name="Brettin T."/>
            <person name="Detter J.C."/>
            <person name="Han C."/>
            <person name="Kuske C.R."/>
            <person name="Schmutz J."/>
            <person name="Larimer F."/>
            <person name="Land M."/>
            <person name="Hauser L."/>
            <person name="Kyrpides N."/>
            <person name="Kim E."/>
            <person name="McCarthy J.K."/>
            <person name="Richardson P."/>
        </authorList>
    </citation>
    <scope>NUCLEOTIDE SEQUENCE [LARGE SCALE GENOMIC DNA]</scope>
    <source>
        <strain evidence="2 3">GB-1</strain>
    </source>
</reference>
<protein>
    <submittedName>
        <fullName evidence="2">Alpha-2 type XI collagen</fullName>
    </submittedName>
</protein>
<dbReference type="Pfam" id="PF14316">
    <property type="entry name" value="DUF4381"/>
    <property type="match status" value="1"/>
</dbReference>
<keyword evidence="1" id="KW-0812">Transmembrane</keyword>
<dbReference type="RefSeq" id="WP_012272678.1">
    <property type="nucleotide sequence ID" value="NC_010322.1"/>
</dbReference>
<dbReference type="InterPro" id="IPR025489">
    <property type="entry name" value="DUF4381"/>
</dbReference>
<dbReference type="HOGENOM" id="CLU_113195_1_0_6"/>
<organism evidence="2 3">
    <name type="scientific">Pseudomonas putida (strain GB-1)</name>
    <dbReference type="NCBI Taxonomy" id="76869"/>
    <lineage>
        <taxon>Bacteria</taxon>
        <taxon>Pseudomonadati</taxon>
        <taxon>Pseudomonadota</taxon>
        <taxon>Gammaproteobacteria</taxon>
        <taxon>Pseudomonadales</taxon>
        <taxon>Pseudomonadaceae</taxon>
        <taxon>Pseudomonas</taxon>
    </lineage>
</organism>
<gene>
    <name evidence="2" type="ordered locus">PputGB1_3056</name>
</gene>
<sequence>MNAAAPSIDQLRELTPGVPPFSYLPQTWAWWVLGVLVLLLACLCVALRWHRWRRDRYRREALARLDELAASEGEQRLVALRELPELLKRVALSMPDAPPVASLAGAQWQCFLDQRARRPLPSGFADTLQLLAYAPDATLRRLDTQQANALFGASRGWIEGHHVAL</sequence>
<evidence type="ECO:0000256" key="1">
    <source>
        <dbReference type="SAM" id="Phobius"/>
    </source>
</evidence>